<keyword evidence="5" id="KW-1185">Reference proteome</keyword>
<dbReference type="Proteomes" id="UP001148786">
    <property type="component" value="Unassembled WGS sequence"/>
</dbReference>
<evidence type="ECO:0000256" key="3">
    <source>
        <dbReference type="PROSITE-ProRule" id="PRU00221"/>
    </source>
</evidence>
<dbReference type="PROSITE" id="PS50294">
    <property type="entry name" value="WD_REPEATS_REGION"/>
    <property type="match status" value="3"/>
</dbReference>
<dbReference type="PANTHER" id="PTHR19849:SF1">
    <property type="entry name" value="F-BOX_WD REPEAT-CONTAINING PROTEIN 7"/>
    <property type="match status" value="1"/>
</dbReference>
<keyword evidence="2" id="KW-0677">Repeat</keyword>
<dbReference type="EMBL" id="JANKHO010002124">
    <property type="protein sequence ID" value="KAJ3494495.1"/>
    <property type="molecule type" value="Genomic_DNA"/>
</dbReference>
<dbReference type="InterPro" id="IPR036322">
    <property type="entry name" value="WD40_repeat_dom_sf"/>
</dbReference>
<dbReference type="GO" id="GO:0005634">
    <property type="term" value="C:nucleus"/>
    <property type="evidence" value="ECO:0007669"/>
    <property type="project" value="TreeGrafter"/>
</dbReference>
<dbReference type="InterPro" id="IPR019775">
    <property type="entry name" value="WD40_repeat_CS"/>
</dbReference>
<dbReference type="PROSITE" id="PS50082">
    <property type="entry name" value="WD_REPEATS_2"/>
    <property type="match status" value="3"/>
</dbReference>
<accession>A0A9W8MQK4</accession>
<feature type="repeat" description="WD" evidence="3">
    <location>
        <begin position="110"/>
        <end position="144"/>
    </location>
</feature>
<dbReference type="PRINTS" id="PR00320">
    <property type="entry name" value="GPROTEINBRPT"/>
</dbReference>
<protein>
    <submittedName>
        <fullName evidence="4">Uncharacterized protein</fullName>
    </submittedName>
</protein>
<evidence type="ECO:0000256" key="2">
    <source>
        <dbReference type="ARBA" id="ARBA00022737"/>
    </source>
</evidence>
<dbReference type="SUPFAM" id="SSF50978">
    <property type="entry name" value="WD40 repeat-like"/>
    <property type="match status" value="1"/>
</dbReference>
<dbReference type="SMART" id="SM00320">
    <property type="entry name" value="WD40"/>
    <property type="match status" value="5"/>
</dbReference>
<dbReference type="PANTHER" id="PTHR19849">
    <property type="entry name" value="PHOSPHOLIPASE A-2-ACTIVATING PROTEIN"/>
    <property type="match status" value="1"/>
</dbReference>
<feature type="repeat" description="WD" evidence="3">
    <location>
        <begin position="66"/>
        <end position="98"/>
    </location>
</feature>
<dbReference type="Pfam" id="PF00400">
    <property type="entry name" value="WD40"/>
    <property type="match status" value="4"/>
</dbReference>
<dbReference type="Gene3D" id="2.130.10.10">
    <property type="entry name" value="YVTN repeat-like/Quinoprotein amine dehydrogenase"/>
    <property type="match status" value="1"/>
</dbReference>
<feature type="repeat" description="WD" evidence="3">
    <location>
        <begin position="154"/>
        <end position="195"/>
    </location>
</feature>
<keyword evidence="1 3" id="KW-0853">WD repeat</keyword>
<dbReference type="GO" id="GO:0005737">
    <property type="term" value="C:cytoplasm"/>
    <property type="evidence" value="ECO:0007669"/>
    <property type="project" value="TreeGrafter"/>
</dbReference>
<organism evidence="4 5">
    <name type="scientific">Agrocybe chaxingu</name>
    <dbReference type="NCBI Taxonomy" id="84603"/>
    <lineage>
        <taxon>Eukaryota</taxon>
        <taxon>Fungi</taxon>
        <taxon>Dikarya</taxon>
        <taxon>Basidiomycota</taxon>
        <taxon>Agaricomycotina</taxon>
        <taxon>Agaricomycetes</taxon>
        <taxon>Agaricomycetidae</taxon>
        <taxon>Agaricales</taxon>
        <taxon>Agaricineae</taxon>
        <taxon>Strophariaceae</taxon>
        <taxon>Agrocybe</taxon>
    </lineage>
</organism>
<dbReference type="GO" id="GO:0010992">
    <property type="term" value="P:ubiquitin recycling"/>
    <property type="evidence" value="ECO:0007669"/>
    <property type="project" value="TreeGrafter"/>
</dbReference>
<dbReference type="PROSITE" id="PS00678">
    <property type="entry name" value="WD_REPEATS_1"/>
    <property type="match status" value="1"/>
</dbReference>
<proteinExistence type="predicted"/>
<evidence type="ECO:0000313" key="4">
    <source>
        <dbReference type="EMBL" id="KAJ3494495.1"/>
    </source>
</evidence>
<dbReference type="InterPro" id="IPR015943">
    <property type="entry name" value="WD40/YVTN_repeat-like_dom_sf"/>
</dbReference>
<comment type="caution">
    <text evidence="4">The sequence shown here is derived from an EMBL/GenBank/DDBJ whole genome shotgun (WGS) entry which is preliminary data.</text>
</comment>
<name>A0A9W8MQK4_9AGAR</name>
<sequence length="321" mass="35615">MMLIEEETDDGDERLVSDGDVLGEVTTSLGNATRCKHGRRLPHEHQWQTDLTTFERGTPSQFRQCAQAHTDWVNDLQLCNYNQTVVSASSDGTVKAWNPHALTPTDPSTIGTHSDYVRCLTHCREQNWIASGSFDRTIKLWDLSRKNTDPLVTLTAPKASVYALAADPFGQMIASGSPERVVRLWDPRTGKRTGKLVGHTDNIRAILVSEDAKYLLTGSADEVFYSGDRSGLVCRVDVEDSPDLSEGECILLCNDSTEQSRPSSGGINQIVVMDDNLLWTATVDYLCHLSSKMTLTSLLAQTHRHHSDGTSPTYHQKRARL</sequence>
<reference evidence="4" key="1">
    <citation type="submission" date="2022-07" db="EMBL/GenBank/DDBJ databases">
        <title>Genome Sequence of Agrocybe chaxingu.</title>
        <authorList>
            <person name="Buettner E."/>
        </authorList>
    </citation>
    <scope>NUCLEOTIDE SEQUENCE</scope>
    <source>
        <strain evidence="4">MP-N11</strain>
    </source>
</reference>
<dbReference type="InterPro" id="IPR001680">
    <property type="entry name" value="WD40_rpt"/>
</dbReference>
<evidence type="ECO:0000313" key="5">
    <source>
        <dbReference type="Proteomes" id="UP001148786"/>
    </source>
</evidence>
<dbReference type="GO" id="GO:0043161">
    <property type="term" value="P:proteasome-mediated ubiquitin-dependent protein catabolic process"/>
    <property type="evidence" value="ECO:0007669"/>
    <property type="project" value="TreeGrafter"/>
</dbReference>
<dbReference type="GO" id="GO:0043130">
    <property type="term" value="F:ubiquitin binding"/>
    <property type="evidence" value="ECO:0007669"/>
    <property type="project" value="TreeGrafter"/>
</dbReference>
<dbReference type="OrthoDB" id="2421129at2759"/>
<dbReference type="AlphaFoldDB" id="A0A9W8MQK4"/>
<gene>
    <name evidence="4" type="ORF">NLJ89_g10796</name>
</gene>
<dbReference type="InterPro" id="IPR020472">
    <property type="entry name" value="WD40_PAC1"/>
</dbReference>
<evidence type="ECO:0000256" key="1">
    <source>
        <dbReference type="ARBA" id="ARBA00022574"/>
    </source>
</evidence>